<name>A0A1X0QCL9_9MICR</name>
<protein>
    <submittedName>
        <fullName evidence="2">Uncharacterized protein</fullName>
    </submittedName>
</protein>
<dbReference type="EMBL" id="LVKB01000019">
    <property type="protein sequence ID" value="ORD97517.1"/>
    <property type="molecule type" value="Genomic_DNA"/>
</dbReference>
<keyword evidence="1" id="KW-0472">Membrane</keyword>
<keyword evidence="1" id="KW-0812">Transmembrane</keyword>
<dbReference type="VEuPathDB" id="MicrosporidiaDB:HERIO_590"/>
<keyword evidence="1" id="KW-1133">Transmembrane helix</keyword>
<evidence type="ECO:0000313" key="3">
    <source>
        <dbReference type="Proteomes" id="UP000192356"/>
    </source>
</evidence>
<sequence length="81" mass="9485">MRFFTLLIKLILSSESNRRSNDPNSYANTGRFIEDERVGHQNWFKEIFAYVLVIGTGLCYPFAKLLLYIIEKITGEKYLDC</sequence>
<evidence type="ECO:0000256" key="1">
    <source>
        <dbReference type="SAM" id="Phobius"/>
    </source>
</evidence>
<dbReference type="AlphaFoldDB" id="A0A1X0QCL9"/>
<dbReference type="Proteomes" id="UP000192356">
    <property type="component" value="Unassembled WGS sequence"/>
</dbReference>
<accession>A0A1X0QCL9</accession>
<evidence type="ECO:0000313" key="2">
    <source>
        <dbReference type="EMBL" id="ORD97517.1"/>
    </source>
</evidence>
<organism evidence="2 3">
    <name type="scientific">Hepatospora eriocheir</name>
    <dbReference type="NCBI Taxonomy" id="1081669"/>
    <lineage>
        <taxon>Eukaryota</taxon>
        <taxon>Fungi</taxon>
        <taxon>Fungi incertae sedis</taxon>
        <taxon>Microsporidia</taxon>
        <taxon>Hepatosporidae</taxon>
        <taxon>Hepatospora</taxon>
    </lineage>
</organism>
<gene>
    <name evidence="2" type="ORF">HERIO_590</name>
</gene>
<feature type="transmembrane region" description="Helical" evidence="1">
    <location>
        <begin position="47"/>
        <end position="70"/>
    </location>
</feature>
<comment type="caution">
    <text evidence="2">The sequence shown here is derived from an EMBL/GenBank/DDBJ whole genome shotgun (WGS) entry which is preliminary data.</text>
</comment>
<dbReference type="VEuPathDB" id="MicrosporidiaDB:A0H76_2480"/>
<proteinExistence type="predicted"/>
<reference evidence="2 3" key="1">
    <citation type="journal article" date="2017" name="Environ. Microbiol.">
        <title>Decay of the glycolytic pathway and adaptation to intranuclear parasitism within Enterocytozoonidae microsporidia.</title>
        <authorList>
            <person name="Wiredu Boakye D."/>
            <person name="Jaroenlak P."/>
            <person name="Prachumwat A."/>
            <person name="Williams T.A."/>
            <person name="Bateman K.S."/>
            <person name="Itsathitphaisarn O."/>
            <person name="Sritunyalucksana K."/>
            <person name="Paszkiewicz K.H."/>
            <person name="Moore K.A."/>
            <person name="Stentiford G.D."/>
            <person name="Williams B.A."/>
        </authorList>
    </citation>
    <scope>NUCLEOTIDE SEQUENCE [LARGE SCALE GENOMIC DNA]</scope>
    <source>
        <strain evidence="2 3">GB1</strain>
    </source>
</reference>
<keyword evidence="3" id="KW-1185">Reference proteome</keyword>